<organism evidence="1 2">
    <name type="scientific">Paenibacillus urinalis</name>
    <dbReference type="NCBI Taxonomy" id="521520"/>
    <lineage>
        <taxon>Bacteria</taxon>
        <taxon>Bacillati</taxon>
        <taxon>Bacillota</taxon>
        <taxon>Bacilli</taxon>
        <taxon>Bacillales</taxon>
        <taxon>Paenibacillaceae</taxon>
        <taxon>Paenibacillus</taxon>
    </lineage>
</organism>
<sequence length="181" mass="21291">MYGVVLHFDSETNHKINNLWGELNEEGISSYANEIENRKPHLTIADYSDLEESSFKNRFCEYYDSTPRLCLTFSMLGTFIKSGALFLSPNPTMELLELHFNHHHHFKEYNVFSNSTYNPEKWIPHCTIANRLSDQRLLEALQYSTKRLERIQAEVQEISLIKLQYKDNKRVVETILSKELT</sequence>
<keyword evidence="2" id="KW-1185">Reference proteome</keyword>
<dbReference type="SUPFAM" id="SSF55144">
    <property type="entry name" value="LigT-like"/>
    <property type="match status" value="1"/>
</dbReference>
<protein>
    <submittedName>
        <fullName evidence="1">2'-5' RNA ligase family protein</fullName>
    </submittedName>
</protein>
<dbReference type="InterPro" id="IPR009097">
    <property type="entry name" value="Cyclic_Pdiesterase"/>
</dbReference>
<gene>
    <name evidence="1" type="ORF">PUW25_06505</name>
</gene>
<proteinExistence type="predicted"/>
<dbReference type="Pfam" id="PF13563">
    <property type="entry name" value="2_5_RNA_ligase2"/>
    <property type="match status" value="1"/>
</dbReference>
<evidence type="ECO:0000313" key="1">
    <source>
        <dbReference type="EMBL" id="WDI03604.1"/>
    </source>
</evidence>
<dbReference type="GO" id="GO:0016874">
    <property type="term" value="F:ligase activity"/>
    <property type="evidence" value="ECO:0007669"/>
    <property type="project" value="UniProtKB-KW"/>
</dbReference>
<dbReference type="RefSeq" id="WP_047912050.1">
    <property type="nucleotide sequence ID" value="NZ_CP118106.1"/>
</dbReference>
<accession>A0ABY7XCV6</accession>
<evidence type="ECO:0000313" key="2">
    <source>
        <dbReference type="Proteomes" id="UP001221519"/>
    </source>
</evidence>
<name>A0ABY7XCV6_9BACL</name>
<keyword evidence="1" id="KW-0436">Ligase</keyword>
<dbReference type="PANTHER" id="PTHR36039">
    <property type="match status" value="1"/>
</dbReference>
<dbReference type="Gene3D" id="3.90.1140.10">
    <property type="entry name" value="Cyclic phosphodiesterase"/>
    <property type="match status" value="1"/>
</dbReference>
<dbReference type="Proteomes" id="UP001221519">
    <property type="component" value="Chromosome"/>
</dbReference>
<dbReference type="EMBL" id="CP118108">
    <property type="protein sequence ID" value="WDI03604.1"/>
    <property type="molecule type" value="Genomic_DNA"/>
</dbReference>
<dbReference type="PANTHER" id="PTHR36039:SF2">
    <property type="entry name" value="RNA LIGASE_CYCLIC NUCLEOTIDE PHOSPHODIESTERASE FAMILY PROTEIN"/>
    <property type="match status" value="1"/>
</dbReference>
<reference evidence="1 2" key="1">
    <citation type="submission" date="2023-02" db="EMBL/GenBank/DDBJ databases">
        <title>Pathogen: clinical or host-associated sample.</title>
        <authorList>
            <person name="Hergert J."/>
            <person name="Casey R."/>
            <person name="Wagner J."/>
            <person name="Young E.L."/>
            <person name="Oakeson K.F."/>
        </authorList>
    </citation>
    <scope>NUCLEOTIDE SEQUENCE [LARGE SCALE GENOMIC DNA]</scope>
    <source>
        <strain evidence="1 2">2022CK-00829</strain>
    </source>
</reference>